<feature type="transmembrane region" description="Helical" evidence="1">
    <location>
        <begin position="100"/>
        <end position="122"/>
    </location>
</feature>
<dbReference type="Proteomes" id="UP000694865">
    <property type="component" value="Unplaced"/>
</dbReference>
<protein>
    <submittedName>
        <fullName evidence="4">Solute carrier family 35 member G2-like</fullName>
    </submittedName>
</protein>
<dbReference type="SUPFAM" id="SSF103481">
    <property type="entry name" value="Multidrug resistance efflux transporter EmrE"/>
    <property type="match status" value="2"/>
</dbReference>
<keyword evidence="1" id="KW-0812">Transmembrane</keyword>
<gene>
    <name evidence="4" type="primary">LOC102801049</name>
</gene>
<reference evidence="4" key="1">
    <citation type="submission" date="2025-08" db="UniProtKB">
        <authorList>
            <consortium name="RefSeq"/>
        </authorList>
    </citation>
    <scope>IDENTIFICATION</scope>
    <source>
        <tissue evidence="4">Testes</tissue>
    </source>
</reference>
<feature type="transmembrane region" description="Helical" evidence="1">
    <location>
        <begin position="37"/>
        <end position="62"/>
    </location>
</feature>
<evidence type="ECO:0000259" key="2">
    <source>
        <dbReference type="Pfam" id="PF00892"/>
    </source>
</evidence>
<evidence type="ECO:0000313" key="4">
    <source>
        <dbReference type="RefSeq" id="XP_006816062.1"/>
    </source>
</evidence>
<dbReference type="InterPro" id="IPR037185">
    <property type="entry name" value="EmrE-like"/>
</dbReference>
<dbReference type="RefSeq" id="XP_006816062.1">
    <property type="nucleotide sequence ID" value="XM_006815999.1"/>
</dbReference>
<keyword evidence="1" id="KW-1133">Transmembrane helix</keyword>
<dbReference type="Pfam" id="PF00892">
    <property type="entry name" value="EamA"/>
    <property type="match status" value="2"/>
</dbReference>
<feature type="transmembrane region" description="Helical" evidence="1">
    <location>
        <begin position="325"/>
        <end position="342"/>
    </location>
</feature>
<feature type="domain" description="EamA" evidence="2">
    <location>
        <begin position="205"/>
        <end position="337"/>
    </location>
</feature>
<keyword evidence="1" id="KW-0472">Membrane</keyword>
<keyword evidence="3" id="KW-1185">Reference proteome</keyword>
<dbReference type="GeneID" id="102801049"/>
<dbReference type="InterPro" id="IPR000620">
    <property type="entry name" value="EamA_dom"/>
</dbReference>
<feature type="transmembrane region" description="Helical" evidence="1">
    <location>
        <begin position="203"/>
        <end position="225"/>
    </location>
</feature>
<evidence type="ECO:0000256" key="1">
    <source>
        <dbReference type="SAM" id="Phobius"/>
    </source>
</evidence>
<feature type="domain" description="EamA" evidence="2">
    <location>
        <begin position="37"/>
        <end position="172"/>
    </location>
</feature>
<feature type="transmembrane region" description="Helical" evidence="1">
    <location>
        <begin position="265"/>
        <end position="281"/>
    </location>
</feature>
<dbReference type="PANTHER" id="PTHR22911">
    <property type="entry name" value="ACYL-MALONYL CONDENSING ENZYME-RELATED"/>
    <property type="match status" value="1"/>
</dbReference>
<feature type="transmembrane region" description="Helical" evidence="1">
    <location>
        <begin position="237"/>
        <end position="259"/>
    </location>
</feature>
<feature type="transmembrane region" description="Helical" evidence="1">
    <location>
        <begin position="293"/>
        <end position="313"/>
    </location>
</feature>
<sequence length="361" mass="39678">MSDRDVLRLFNNEGDENGNWKCCTNCQWSNGLLKSVFGVSLSLLTGISFAVSNLFIALGVLYGLPPLQLTFLCNMVLVVSVIPPIIYTRATLIPENPADTVFLVSLGVARTFASIAIIYSLVYIPIGNVTAISGGTIPIFSALGATIFLGEPWKIADIVASAINVAGTLLITRPTFLFGEDTQFATYEGDADYYKQISTSQIVVGYSLVVGSSVGYSTVYILIRILGERVSIFTKLFYADFTATSMTLIIMFAFGRPIWEMDSSVAWYMVGMAIFDVSGQWSRFGSLELERTAVVTLLSNIEVVTAYILQYFFMQLRPTSLDITGAVLVVLGSIVISSEALYDSWKTEKESRSNRNHDDYH</sequence>
<proteinExistence type="predicted"/>
<name>A0ABM0M7S1_SACKO</name>
<dbReference type="PANTHER" id="PTHR22911:SF137">
    <property type="entry name" value="SOLUTE CARRIER FAMILY 35 MEMBER G2-RELATED"/>
    <property type="match status" value="1"/>
</dbReference>
<accession>A0ABM0M7S1</accession>
<feature type="transmembrane region" description="Helical" evidence="1">
    <location>
        <begin position="129"/>
        <end position="149"/>
    </location>
</feature>
<feature type="transmembrane region" description="Helical" evidence="1">
    <location>
        <begin position="69"/>
        <end position="88"/>
    </location>
</feature>
<evidence type="ECO:0000313" key="3">
    <source>
        <dbReference type="Proteomes" id="UP000694865"/>
    </source>
</evidence>
<organism evidence="3 4">
    <name type="scientific">Saccoglossus kowalevskii</name>
    <name type="common">Acorn worm</name>
    <dbReference type="NCBI Taxonomy" id="10224"/>
    <lineage>
        <taxon>Eukaryota</taxon>
        <taxon>Metazoa</taxon>
        <taxon>Hemichordata</taxon>
        <taxon>Enteropneusta</taxon>
        <taxon>Harrimaniidae</taxon>
        <taxon>Saccoglossus</taxon>
    </lineage>
</organism>